<dbReference type="AlphaFoldDB" id="A0A844GJ31"/>
<dbReference type="Proteomes" id="UP000437824">
    <property type="component" value="Unassembled WGS sequence"/>
</dbReference>
<sequence length="137" mass="15304">MKKLTWLSVEDYGTTVMEIIVASAMKGYLRRMSEEEALKKVESIIEPKIIQLFGESGAPMPVQSHVDGAKFAAFIDEALADSIRELKVREDDMSGVSIAVLQNVEGKSMVETMSPEFVNFIGDAYRSLKYTNHLEKP</sequence>
<comment type="caution">
    <text evidence="1">The sequence shown here is derived from an EMBL/GenBank/DDBJ whole genome shotgun (WGS) entry which is preliminary data.</text>
</comment>
<accession>A0A844GJ31</accession>
<dbReference type="EMBL" id="WMBC01000003">
    <property type="protein sequence ID" value="MTD60628.1"/>
    <property type="molecule type" value="Genomic_DNA"/>
</dbReference>
<name>A0A844GJ31_9FIRM</name>
<reference evidence="1 2" key="1">
    <citation type="submission" date="2019-11" db="EMBL/GenBank/DDBJ databases">
        <title>Draft genome sequence of Blautia luti DSM 14534T, isolated from human stool.</title>
        <authorList>
            <person name="Ortiz R."/>
            <person name="Melis-Arcos F."/>
            <person name="Covarrubias P."/>
            <person name="Cardenas J.P."/>
            <person name="Perez-Donoso J."/>
            <person name="Almonacid D."/>
        </authorList>
    </citation>
    <scope>NUCLEOTIDE SEQUENCE [LARGE SCALE GENOMIC DNA]</scope>
    <source>
        <strain evidence="1 2">DSM 14534</strain>
    </source>
</reference>
<protein>
    <submittedName>
        <fullName evidence="1">Uncharacterized protein</fullName>
    </submittedName>
</protein>
<evidence type="ECO:0000313" key="2">
    <source>
        <dbReference type="Proteomes" id="UP000437824"/>
    </source>
</evidence>
<proteinExistence type="predicted"/>
<evidence type="ECO:0000313" key="1">
    <source>
        <dbReference type="EMBL" id="MTD60628.1"/>
    </source>
</evidence>
<gene>
    <name evidence="1" type="ORF">GKZ57_04970</name>
</gene>
<dbReference type="RefSeq" id="WP_154779885.1">
    <property type="nucleotide sequence ID" value="NZ_WMBC01000003.1"/>
</dbReference>
<organism evidence="1 2">
    <name type="scientific">Blautia luti DSM 14534 = JCM 17040</name>
    <dbReference type="NCBI Taxonomy" id="649762"/>
    <lineage>
        <taxon>Bacteria</taxon>
        <taxon>Bacillati</taxon>
        <taxon>Bacillota</taxon>
        <taxon>Clostridia</taxon>
        <taxon>Lachnospirales</taxon>
        <taxon>Lachnospiraceae</taxon>
        <taxon>Blautia</taxon>
    </lineage>
</organism>